<evidence type="ECO:0000313" key="2">
    <source>
        <dbReference type="EMBL" id="KAF5828238.1"/>
    </source>
</evidence>
<evidence type="ECO:0000313" key="3">
    <source>
        <dbReference type="Proteomes" id="UP000815325"/>
    </source>
</evidence>
<protein>
    <submittedName>
        <fullName evidence="2">Mitochondrial cytochrome c oxidase subunit 4, 13 kd</fullName>
    </submittedName>
</protein>
<comment type="caution">
    <text evidence="2">The sequence shown here is derived from an EMBL/GenBank/DDBJ whole genome shotgun (WGS) entry which is preliminary data.</text>
</comment>
<accession>A0ABQ7G0V9</accession>
<keyword evidence="3" id="KW-1185">Reference proteome</keyword>
<feature type="region of interest" description="Disordered" evidence="1">
    <location>
        <begin position="62"/>
        <end position="85"/>
    </location>
</feature>
<dbReference type="Proteomes" id="UP000815325">
    <property type="component" value="Unassembled WGS sequence"/>
</dbReference>
<proteinExistence type="predicted"/>
<evidence type="ECO:0000256" key="1">
    <source>
        <dbReference type="SAM" id="MobiDB-lite"/>
    </source>
</evidence>
<gene>
    <name evidence="2" type="ORF">DUNSADRAFT_17995</name>
</gene>
<sequence length="164" mass="17845">MTGRGLARLLARSVAVARQRSSGGACLGSSSGALAQVSKMLLGPSSSSLAAPFQCRGLQASLSSGEEEVAPRTEAKPPSVEPPRKYRPLADKELWHEAWMYEDKFGTEDDPIWVWGILRANEPPRQFVEGGEFYVLNVVPYVTKVGDVMEQIEASKSAEQALEH</sequence>
<organism evidence="2 3">
    <name type="scientific">Dunaliella salina</name>
    <name type="common">Green alga</name>
    <name type="synonym">Protococcus salinus</name>
    <dbReference type="NCBI Taxonomy" id="3046"/>
    <lineage>
        <taxon>Eukaryota</taxon>
        <taxon>Viridiplantae</taxon>
        <taxon>Chlorophyta</taxon>
        <taxon>core chlorophytes</taxon>
        <taxon>Chlorophyceae</taxon>
        <taxon>CS clade</taxon>
        <taxon>Chlamydomonadales</taxon>
        <taxon>Dunaliellaceae</taxon>
        <taxon>Dunaliella</taxon>
    </lineage>
</organism>
<dbReference type="EMBL" id="MU070337">
    <property type="protein sequence ID" value="KAF5828238.1"/>
    <property type="molecule type" value="Genomic_DNA"/>
</dbReference>
<reference evidence="2" key="1">
    <citation type="submission" date="2017-08" db="EMBL/GenBank/DDBJ databases">
        <authorList>
            <person name="Polle J.E."/>
            <person name="Barry K."/>
            <person name="Cushman J."/>
            <person name="Schmutz J."/>
            <person name="Tran D."/>
            <person name="Hathwaick L.T."/>
            <person name="Yim W.C."/>
            <person name="Jenkins J."/>
            <person name="Mckie-Krisberg Z.M."/>
            <person name="Prochnik S."/>
            <person name="Lindquist E."/>
            <person name="Dockter R.B."/>
            <person name="Adam C."/>
            <person name="Molina H."/>
            <person name="Bunkerborg J."/>
            <person name="Jin E."/>
            <person name="Buchheim M."/>
            <person name="Magnuson J."/>
        </authorList>
    </citation>
    <scope>NUCLEOTIDE SEQUENCE</scope>
    <source>
        <strain evidence="2">CCAP 19/18</strain>
    </source>
</reference>
<name>A0ABQ7G0V9_DUNSA</name>